<dbReference type="RefSeq" id="WP_165139517.1">
    <property type="nucleotide sequence ID" value="NZ_JAALLT010000001.1"/>
</dbReference>
<name>A0A6M1SKQ3_9BACT</name>
<dbReference type="GO" id="GO:0016491">
    <property type="term" value="F:oxidoreductase activity"/>
    <property type="evidence" value="ECO:0007669"/>
    <property type="project" value="UniProtKB-KW"/>
</dbReference>
<keyword evidence="1" id="KW-0560">Oxidoreductase</keyword>
<dbReference type="SUPFAM" id="SSF51735">
    <property type="entry name" value="NAD(P)-binding Rossmann-fold domains"/>
    <property type="match status" value="1"/>
</dbReference>
<dbReference type="AlphaFoldDB" id="A0A6M1SKQ3"/>
<dbReference type="PRINTS" id="PR00081">
    <property type="entry name" value="GDHRDH"/>
</dbReference>
<reference evidence="3 4" key="1">
    <citation type="submission" date="2020-02" db="EMBL/GenBank/DDBJ databases">
        <title>Balneolaceae bacterium YR4-1, complete genome.</title>
        <authorList>
            <person name="Li Y."/>
            <person name="Wu S."/>
        </authorList>
    </citation>
    <scope>NUCLEOTIDE SEQUENCE [LARGE SCALE GENOMIC DNA]</scope>
    <source>
        <strain evidence="3 4">YR4-1</strain>
    </source>
</reference>
<dbReference type="InterPro" id="IPR002347">
    <property type="entry name" value="SDR_fam"/>
</dbReference>
<dbReference type="Proteomes" id="UP000473278">
    <property type="component" value="Unassembled WGS sequence"/>
</dbReference>
<dbReference type="InterPro" id="IPR036291">
    <property type="entry name" value="NAD(P)-bd_dom_sf"/>
</dbReference>
<accession>A0A6M1SKQ3</accession>
<evidence type="ECO:0000256" key="1">
    <source>
        <dbReference type="ARBA" id="ARBA00023002"/>
    </source>
</evidence>
<organism evidence="3 4">
    <name type="scientific">Halalkalibaculum roseum</name>
    <dbReference type="NCBI Taxonomy" id="2709311"/>
    <lineage>
        <taxon>Bacteria</taxon>
        <taxon>Pseudomonadati</taxon>
        <taxon>Balneolota</taxon>
        <taxon>Balneolia</taxon>
        <taxon>Balneolales</taxon>
        <taxon>Balneolaceae</taxon>
        <taxon>Halalkalibaculum</taxon>
    </lineage>
</organism>
<evidence type="ECO:0000313" key="4">
    <source>
        <dbReference type="Proteomes" id="UP000473278"/>
    </source>
</evidence>
<dbReference type="EMBL" id="JAALLT010000001">
    <property type="protein sequence ID" value="NGP75579.1"/>
    <property type="molecule type" value="Genomic_DNA"/>
</dbReference>
<comment type="caution">
    <text evidence="3">The sequence shown here is derived from an EMBL/GenBank/DDBJ whole genome shotgun (WGS) entry which is preliminary data.</text>
</comment>
<comment type="similarity">
    <text evidence="2">Belongs to the short-chain dehydrogenases/reductases (SDR) family.</text>
</comment>
<gene>
    <name evidence="3" type="ORF">G3570_02975</name>
</gene>
<evidence type="ECO:0000256" key="2">
    <source>
        <dbReference type="RuleBase" id="RU000363"/>
    </source>
</evidence>
<protein>
    <submittedName>
        <fullName evidence="3">SDR family oxidoreductase</fullName>
    </submittedName>
</protein>
<evidence type="ECO:0000313" key="3">
    <source>
        <dbReference type="EMBL" id="NGP75579.1"/>
    </source>
</evidence>
<sequence length="283" mass="31406">MQNKLCMVTGANSGIGKATAMKLAEQGAFVVMVCRDEEKANKARDEIINKTGNTGVEVMLADFAYQYEIRELADHFKSKFDELDVLVNNAGMIASHREETIDGIEKTFAVNHLGPFLLTNLLLEPLKAAEESRIVNVSSEVHRLGASVFDLSDLQLTQGFTPIKAYGVSKLCNIMFTRELSKRLEDDGIIANALHPGAVSTKLAEEASWLMKLFYFIGTPFMRSPDKGAETPIYLATSDEVKEISGKYFKNKKPIQPAGKALDEDLCHKLWEISEQLTALRNN</sequence>
<dbReference type="CDD" id="cd05327">
    <property type="entry name" value="retinol-DH_like_SDR_c_like"/>
    <property type="match status" value="1"/>
</dbReference>
<dbReference type="PANTHER" id="PTHR43157:SF31">
    <property type="entry name" value="PHOSPHATIDYLINOSITOL-GLYCAN BIOSYNTHESIS CLASS F PROTEIN"/>
    <property type="match status" value="1"/>
</dbReference>
<dbReference type="Gene3D" id="3.40.50.720">
    <property type="entry name" value="NAD(P)-binding Rossmann-like Domain"/>
    <property type="match status" value="1"/>
</dbReference>
<keyword evidence="4" id="KW-1185">Reference proteome</keyword>
<proteinExistence type="inferred from homology"/>
<dbReference type="Pfam" id="PF00106">
    <property type="entry name" value="adh_short"/>
    <property type="match status" value="1"/>
</dbReference>
<dbReference type="PANTHER" id="PTHR43157">
    <property type="entry name" value="PHOSPHATIDYLINOSITOL-GLYCAN BIOSYNTHESIS CLASS F PROTEIN-RELATED"/>
    <property type="match status" value="1"/>
</dbReference>
<dbReference type="PRINTS" id="PR00080">
    <property type="entry name" value="SDRFAMILY"/>
</dbReference>